<evidence type="ECO:0000256" key="3">
    <source>
        <dbReference type="ARBA" id="ARBA00023082"/>
    </source>
</evidence>
<dbReference type="GO" id="GO:0006352">
    <property type="term" value="P:DNA-templated transcription initiation"/>
    <property type="evidence" value="ECO:0007669"/>
    <property type="project" value="InterPro"/>
</dbReference>
<dbReference type="CDD" id="cd06171">
    <property type="entry name" value="Sigma70_r4"/>
    <property type="match status" value="1"/>
</dbReference>
<dbReference type="OrthoDB" id="9784272at2"/>
<evidence type="ECO:0000256" key="2">
    <source>
        <dbReference type="ARBA" id="ARBA00023015"/>
    </source>
</evidence>
<protein>
    <submittedName>
        <fullName evidence="8">RNA polymerase sigma factor RpoE</fullName>
    </submittedName>
</protein>
<dbReference type="PANTHER" id="PTHR43133">
    <property type="entry name" value="RNA POLYMERASE ECF-TYPE SIGMA FACTO"/>
    <property type="match status" value="1"/>
</dbReference>
<dbReference type="Gene3D" id="1.10.10.10">
    <property type="entry name" value="Winged helix-like DNA-binding domain superfamily/Winged helix DNA-binding domain"/>
    <property type="match status" value="1"/>
</dbReference>
<evidence type="ECO:0000256" key="1">
    <source>
        <dbReference type="ARBA" id="ARBA00010641"/>
    </source>
</evidence>
<dbReference type="SUPFAM" id="SSF88659">
    <property type="entry name" value="Sigma3 and sigma4 domains of RNA polymerase sigma factors"/>
    <property type="match status" value="1"/>
</dbReference>
<evidence type="ECO:0000259" key="6">
    <source>
        <dbReference type="Pfam" id="PF04542"/>
    </source>
</evidence>
<dbReference type="KEGG" id="daa:AKL17_4180"/>
<keyword evidence="9" id="KW-1185">Reference proteome</keyword>
<dbReference type="GO" id="GO:0016987">
    <property type="term" value="F:sigma factor activity"/>
    <property type="evidence" value="ECO:0007669"/>
    <property type="project" value="UniProtKB-KW"/>
</dbReference>
<dbReference type="PANTHER" id="PTHR43133:SF62">
    <property type="entry name" value="RNA POLYMERASE SIGMA FACTOR SIGZ"/>
    <property type="match status" value="1"/>
</dbReference>
<dbReference type="RefSeq" id="WP_084739921.1">
    <property type="nucleotide sequence ID" value="NZ_CP012661.1"/>
</dbReference>
<dbReference type="Pfam" id="PF04542">
    <property type="entry name" value="Sigma70_r2"/>
    <property type="match status" value="1"/>
</dbReference>
<evidence type="ECO:0000259" key="7">
    <source>
        <dbReference type="Pfam" id="PF04545"/>
    </source>
</evidence>
<comment type="similarity">
    <text evidence="1">Belongs to the sigma-70 factor family. ECF subfamily.</text>
</comment>
<dbReference type="Pfam" id="PF04545">
    <property type="entry name" value="Sigma70_r4"/>
    <property type="match status" value="1"/>
</dbReference>
<dbReference type="SUPFAM" id="SSF88946">
    <property type="entry name" value="Sigma2 domain of RNA polymerase sigma factors"/>
    <property type="match status" value="1"/>
</dbReference>
<dbReference type="InterPro" id="IPR039425">
    <property type="entry name" value="RNA_pol_sigma-70-like"/>
</dbReference>
<evidence type="ECO:0000256" key="5">
    <source>
        <dbReference type="ARBA" id="ARBA00023163"/>
    </source>
</evidence>
<dbReference type="InterPro" id="IPR014284">
    <property type="entry name" value="RNA_pol_sigma-70_dom"/>
</dbReference>
<feature type="domain" description="RNA polymerase sigma-70 region 2" evidence="6">
    <location>
        <begin position="73"/>
        <end position="141"/>
    </location>
</feature>
<dbReference type="AlphaFoldDB" id="A0A159Z7H9"/>
<dbReference type="PATRIC" id="fig|1335048.3.peg.4348"/>
<feature type="domain" description="RNA polymerase sigma-70 region 4" evidence="7">
    <location>
        <begin position="173"/>
        <end position="222"/>
    </location>
</feature>
<keyword evidence="5" id="KW-0804">Transcription</keyword>
<gene>
    <name evidence="8" type="ORF">AKL17_4180</name>
</gene>
<keyword evidence="4" id="KW-0238">DNA-binding</keyword>
<dbReference type="NCBIfam" id="TIGR02937">
    <property type="entry name" value="sigma70-ECF"/>
    <property type="match status" value="1"/>
</dbReference>
<dbReference type="InterPro" id="IPR013324">
    <property type="entry name" value="RNA_pol_sigma_r3/r4-like"/>
</dbReference>
<dbReference type="InterPro" id="IPR036388">
    <property type="entry name" value="WH-like_DNA-bd_sf"/>
</dbReference>
<evidence type="ECO:0000313" key="9">
    <source>
        <dbReference type="Proteomes" id="UP000076128"/>
    </source>
</evidence>
<reference evidence="8 9" key="1">
    <citation type="submission" date="2015-09" db="EMBL/GenBank/DDBJ databases">
        <title>Complete genome sequence of Defluviimonas alba cai42t isolated from an oilfield in Xinjiang.</title>
        <authorList>
            <person name="Geng S."/>
            <person name="Pan X."/>
            <person name="Wu X."/>
        </authorList>
    </citation>
    <scope>NUCLEOTIDE SEQUENCE [LARGE SCALE GENOMIC DNA]</scope>
    <source>
        <strain evidence="9">cai42</strain>
    </source>
</reference>
<keyword evidence="3" id="KW-0731">Sigma factor</keyword>
<dbReference type="Gene3D" id="1.10.1740.10">
    <property type="match status" value="1"/>
</dbReference>
<dbReference type="InterPro" id="IPR007630">
    <property type="entry name" value="RNA_pol_sigma70_r4"/>
</dbReference>
<dbReference type="EMBL" id="CP012661">
    <property type="protein sequence ID" value="AMY71395.1"/>
    <property type="molecule type" value="Genomic_DNA"/>
</dbReference>
<organism evidence="8 9">
    <name type="scientific">Frigidibacter mobilis</name>
    <dbReference type="NCBI Taxonomy" id="1335048"/>
    <lineage>
        <taxon>Bacteria</taxon>
        <taxon>Pseudomonadati</taxon>
        <taxon>Pseudomonadota</taxon>
        <taxon>Alphaproteobacteria</taxon>
        <taxon>Rhodobacterales</taxon>
        <taxon>Paracoccaceae</taxon>
        <taxon>Frigidibacter</taxon>
    </lineage>
</organism>
<evidence type="ECO:0000256" key="4">
    <source>
        <dbReference type="ARBA" id="ARBA00023125"/>
    </source>
</evidence>
<dbReference type="GO" id="GO:0003677">
    <property type="term" value="F:DNA binding"/>
    <property type="evidence" value="ECO:0007669"/>
    <property type="project" value="UniProtKB-KW"/>
</dbReference>
<evidence type="ECO:0000313" key="8">
    <source>
        <dbReference type="EMBL" id="AMY71395.1"/>
    </source>
</evidence>
<sequence>MLTDTLTLDFADASPPRPAYTGKARAALRPAPRQAIPTPETKPTVQPASDDIDWSAVLLKVRDTRDNAAFAALFRHFAPRVKAFLMKSGADAALAEECAQDVMATLWHKAHLYDPARASVATWIFTIARNRRIDALRRARRPEPEELSWGPDHEPDQAEILAQRQDSARLGAALTQLPDKQRELIEQAYFGDRTHTEIAAATGLPLGTIKSRIRLALDRLRHELK</sequence>
<dbReference type="InterPro" id="IPR013325">
    <property type="entry name" value="RNA_pol_sigma_r2"/>
</dbReference>
<proteinExistence type="inferred from homology"/>
<dbReference type="Proteomes" id="UP000076128">
    <property type="component" value="Chromosome"/>
</dbReference>
<dbReference type="InterPro" id="IPR007627">
    <property type="entry name" value="RNA_pol_sigma70_r2"/>
</dbReference>
<accession>A0A159Z7H9</accession>
<dbReference type="STRING" id="1335048.AKL17_4180"/>
<keyword evidence="2" id="KW-0805">Transcription regulation</keyword>
<name>A0A159Z7H9_9RHOB</name>